<keyword evidence="1" id="KW-0812">Transmembrane</keyword>
<dbReference type="Proteomes" id="UP000631473">
    <property type="component" value="Unassembled WGS sequence"/>
</dbReference>
<feature type="transmembrane region" description="Helical" evidence="1">
    <location>
        <begin position="47"/>
        <end position="76"/>
    </location>
</feature>
<accession>A0A927D9Y7</accession>
<sequence length="104" mass="11821">MKSLTPKNARWYSVFGLPVLMCVEYISALKVATSYKFLFIAFLSIKYSALVCFLFVTLLLFLFLQISIFINVLLLIAKSRLAEGTAPDSQPWRNITRVCDSALF</sequence>
<keyword evidence="1" id="KW-0472">Membrane</keyword>
<evidence type="ECO:0000256" key="1">
    <source>
        <dbReference type="SAM" id="Phobius"/>
    </source>
</evidence>
<proteinExistence type="predicted"/>
<evidence type="ECO:0000313" key="2">
    <source>
        <dbReference type="EMBL" id="MBD3701008.1"/>
    </source>
</evidence>
<dbReference type="AlphaFoldDB" id="A0A927D9Y7"/>
<protein>
    <submittedName>
        <fullName evidence="2">Uncharacterized protein</fullName>
    </submittedName>
</protein>
<keyword evidence="1" id="KW-1133">Transmembrane helix</keyword>
<gene>
    <name evidence="2" type="ORF">IE991_13935</name>
</gene>
<organism evidence="2 3">
    <name type="scientific">Klebsiella pneumoniae</name>
    <dbReference type="NCBI Taxonomy" id="573"/>
    <lineage>
        <taxon>Bacteria</taxon>
        <taxon>Pseudomonadati</taxon>
        <taxon>Pseudomonadota</taxon>
        <taxon>Gammaproteobacteria</taxon>
        <taxon>Enterobacterales</taxon>
        <taxon>Enterobacteriaceae</taxon>
        <taxon>Klebsiella/Raoultella group</taxon>
        <taxon>Klebsiella</taxon>
        <taxon>Klebsiella pneumoniae complex</taxon>
    </lineage>
</organism>
<name>A0A927D9Y7_KLEPN</name>
<dbReference type="RefSeq" id="WP_004188788.1">
    <property type="nucleotide sequence ID" value="NZ_CABGVM010000002.1"/>
</dbReference>
<evidence type="ECO:0000313" key="3">
    <source>
        <dbReference type="Proteomes" id="UP000631473"/>
    </source>
</evidence>
<dbReference type="EMBL" id="JACXTI010000002">
    <property type="protein sequence ID" value="MBD3701008.1"/>
    <property type="molecule type" value="Genomic_DNA"/>
</dbReference>
<reference evidence="2" key="1">
    <citation type="submission" date="2020-07" db="EMBL/GenBank/DDBJ databases">
        <title>Clinical and genomic characterization of carbapenemase-producing Enterobacterales causing secondary infections during the COVID-19 crisis at a New York City hospital.</title>
        <authorList>
            <person name="Gomez-Simmonds A."/>
            <person name="Annavajhala M.K."/>
            <person name="Uhlemann A.-C."/>
        </authorList>
    </citation>
    <scope>NUCLEOTIDE SEQUENCE</scope>
    <source>
        <strain evidence="2">NK1597</strain>
    </source>
</reference>
<comment type="caution">
    <text evidence="2">The sequence shown here is derived from an EMBL/GenBank/DDBJ whole genome shotgun (WGS) entry which is preliminary data.</text>
</comment>
<feature type="transmembrane region" description="Helical" evidence="1">
    <location>
        <begin position="12"/>
        <end position="35"/>
    </location>
</feature>